<evidence type="ECO:0000313" key="13">
    <source>
        <dbReference type="Proteomes" id="UP000019384"/>
    </source>
</evidence>
<dbReference type="Pfam" id="PF05546">
    <property type="entry name" value="She9_MDM33"/>
    <property type="match status" value="1"/>
</dbReference>
<dbReference type="InterPro" id="IPR008839">
    <property type="entry name" value="MDM33_fungi"/>
</dbReference>
<organism evidence="12 13">
    <name type="scientific">Kuraishia capsulata CBS 1993</name>
    <dbReference type="NCBI Taxonomy" id="1382522"/>
    <lineage>
        <taxon>Eukaryota</taxon>
        <taxon>Fungi</taxon>
        <taxon>Dikarya</taxon>
        <taxon>Ascomycota</taxon>
        <taxon>Saccharomycotina</taxon>
        <taxon>Pichiomycetes</taxon>
        <taxon>Pichiales</taxon>
        <taxon>Pichiaceae</taxon>
        <taxon>Kuraishia</taxon>
    </lineage>
</organism>
<dbReference type="PANTHER" id="PTHR31961">
    <property type="entry name" value="SENSITIVE TO HIGH EXPRESSION PROTEIN 9, MITOCHONDRIAL"/>
    <property type="match status" value="1"/>
</dbReference>
<dbReference type="OrthoDB" id="5595506at2759"/>
<feature type="transmembrane region" description="Helical" evidence="10">
    <location>
        <begin position="266"/>
        <end position="286"/>
    </location>
</feature>
<reference evidence="12" key="2">
    <citation type="submission" date="2014-02" db="EMBL/GenBank/DDBJ databases">
        <title>Complete DNA sequence of /Kuraishia capsulata/ illustrates novel genomic features among budding yeasts (/Saccharomycotina/).</title>
        <authorList>
            <person name="Morales L."/>
            <person name="Noel B."/>
            <person name="Porcel B."/>
            <person name="Marcet-Houben M."/>
            <person name="Hullo M-F."/>
            <person name="Sacerdot C."/>
            <person name="Tekaia F."/>
            <person name="Leh-Louis V."/>
            <person name="Despons L."/>
            <person name="Khanna V."/>
            <person name="Aury J-M."/>
            <person name="Barbe V."/>
            <person name="Couloux A."/>
            <person name="Labadie K."/>
            <person name="Pelletier E."/>
            <person name="Souciet J-L."/>
            <person name="Boekhout T."/>
            <person name="Gabaldon T."/>
            <person name="Wincker P."/>
            <person name="Dujon B."/>
        </authorList>
    </citation>
    <scope>NUCLEOTIDE SEQUENCE</scope>
    <source>
        <strain evidence="12">CBS 1993</strain>
    </source>
</reference>
<dbReference type="AlphaFoldDB" id="W6MHA1"/>
<evidence type="ECO:0000256" key="11">
    <source>
        <dbReference type="SAM" id="Coils"/>
    </source>
</evidence>
<keyword evidence="13" id="KW-1185">Reference proteome</keyword>
<dbReference type="GO" id="GO:0005743">
    <property type="term" value="C:mitochondrial inner membrane"/>
    <property type="evidence" value="ECO:0007669"/>
    <property type="project" value="UniProtKB-SubCell"/>
</dbReference>
<reference evidence="12" key="1">
    <citation type="submission" date="2013-12" db="EMBL/GenBank/DDBJ databases">
        <authorList>
            <person name="Genoscope - CEA"/>
        </authorList>
    </citation>
    <scope>NUCLEOTIDE SEQUENCE</scope>
    <source>
        <strain evidence="12">CBS 1993</strain>
    </source>
</reference>
<evidence type="ECO:0000256" key="1">
    <source>
        <dbReference type="ARBA" id="ARBA00007472"/>
    </source>
</evidence>
<keyword evidence="7 10" id="KW-0496">Mitochondrion</keyword>
<dbReference type="EMBL" id="HG793125">
    <property type="protein sequence ID" value="CDK25003.1"/>
    <property type="molecule type" value="Genomic_DNA"/>
</dbReference>
<evidence type="ECO:0000256" key="3">
    <source>
        <dbReference type="ARBA" id="ARBA00022792"/>
    </source>
</evidence>
<comment type="subcellular location">
    <subcellularLocation>
        <location evidence="10">Mitochondrion inner membrane</location>
        <topology evidence="10">Multi-pass membrane protein</topology>
    </subcellularLocation>
</comment>
<proteinExistence type="inferred from homology"/>
<evidence type="ECO:0000313" key="12">
    <source>
        <dbReference type="EMBL" id="CDK25003.1"/>
    </source>
</evidence>
<dbReference type="GO" id="GO:0007007">
    <property type="term" value="P:inner mitochondrial membrane organization"/>
    <property type="evidence" value="ECO:0007669"/>
    <property type="project" value="TreeGrafter"/>
</dbReference>
<evidence type="ECO:0000256" key="8">
    <source>
        <dbReference type="ARBA" id="ARBA00023136"/>
    </source>
</evidence>
<dbReference type="Proteomes" id="UP000019384">
    <property type="component" value="Unassembled WGS sequence"/>
</dbReference>
<keyword evidence="3 10" id="KW-0999">Mitochondrion inner membrane</keyword>
<evidence type="ECO:0000256" key="5">
    <source>
        <dbReference type="ARBA" id="ARBA00022989"/>
    </source>
</evidence>
<evidence type="ECO:0000256" key="9">
    <source>
        <dbReference type="ARBA" id="ARBA00024807"/>
    </source>
</evidence>
<comment type="similarity">
    <text evidence="1 10">Belongs to the SHE9 family.</text>
</comment>
<keyword evidence="5 10" id="KW-1133">Transmembrane helix</keyword>
<keyword evidence="4 10" id="KW-0809">Transit peptide</keyword>
<gene>
    <name evidence="12" type="ORF">KUCA_T00000970001</name>
</gene>
<evidence type="ECO:0000256" key="4">
    <source>
        <dbReference type="ARBA" id="ARBA00022946"/>
    </source>
</evidence>
<name>W6MHA1_9ASCO</name>
<feature type="transmembrane region" description="Helical" evidence="10">
    <location>
        <begin position="395"/>
        <end position="415"/>
    </location>
</feature>
<comment type="function">
    <text evidence="9">Required for the maintenance of the structure of the mitochondrial inner membrane. Involved in mitochondrial morphology. Causes growth arrest when highly overexpressed.</text>
</comment>
<evidence type="ECO:0000256" key="10">
    <source>
        <dbReference type="RuleBase" id="RU364128"/>
    </source>
</evidence>
<dbReference type="GeneID" id="34518406"/>
<keyword evidence="6 11" id="KW-0175">Coiled coil</keyword>
<keyword evidence="2 10" id="KW-0812">Transmembrane</keyword>
<protein>
    <recommendedName>
        <fullName evidence="10">Sensitive to high expression protein 9, mitochondrial</fullName>
    </recommendedName>
</protein>
<comment type="subunit">
    <text evidence="10">Homooligomer.</text>
</comment>
<sequence>MFCMRRSVLSVNSVNALSTRLCQRYFTVRSNVRSIYDTKDINTKAGKLVDEIESQRLKISKTLEEPKSKEDKDSRFSYMKHLGTIIESENFQNLKKELSRLNEKRQSTTKLYSKDLSDRLDVTAENLKTSLKFASRLVNDVTGYTKIEQLKQSIVQREEQLQRIRAQIQDSKAAHETAVSERVASQKEVNALLERKHSWSTEDLERFTELYRDDHSLEQTVKETADAVKELEVKEEETYSQLIQGIMNRYHEEQVWSDRIRSFSTWGTLMIMAVNLLLFVVVQLFLEPFKRSRLVSSFEMKVTDLLDEKVATMQASLEEKIRKSENPTQLDGFTAVDDKQASQLSGTIVSFSPSSSSFSSIVDTLKANLALILINPWKGSFNQEPLTFEKTQLNLFLGCVFATGTILGVLFTSLVR</sequence>
<dbReference type="HOGENOM" id="CLU_025632_5_0_1"/>
<feature type="coiled-coil region" evidence="11">
    <location>
        <begin position="147"/>
        <end position="174"/>
    </location>
</feature>
<dbReference type="RefSeq" id="XP_022457018.1">
    <property type="nucleotide sequence ID" value="XM_022605561.1"/>
</dbReference>
<evidence type="ECO:0000256" key="6">
    <source>
        <dbReference type="ARBA" id="ARBA00023054"/>
    </source>
</evidence>
<evidence type="ECO:0000256" key="2">
    <source>
        <dbReference type="ARBA" id="ARBA00022692"/>
    </source>
</evidence>
<evidence type="ECO:0000256" key="7">
    <source>
        <dbReference type="ARBA" id="ARBA00023128"/>
    </source>
</evidence>
<dbReference type="PANTHER" id="PTHR31961:SF3">
    <property type="entry name" value="SENSITIVE TO HIGH EXPRESSION PROTEIN 9, MITOCHONDRIAL"/>
    <property type="match status" value="1"/>
</dbReference>
<accession>W6MHA1</accession>
<keyword evidence="8 10" id="KW-0472">Membrane</keyword>